<protein>
    <submittedName>
        <fullName evidence="1">DUF4932 domain-containing protein</fullName>
    </submittedName>
</protein>
<keyword evidence="2" id="KW-1185">Reference proteome</keyword>
<gene>
    <name evidence="1" type="ORF">ACFOSX_07495</name>
</gene>
<dbReference type="Pfam" id="PF16286">
    <property type="entry name" value="DUF4932"/>
    <property type="match status" value="1"/>
</dbReference>
<organism evidence="1 2">
    <name type="scientific">Winogradskyella maritima</name>
    <dbReference type="NCBI Taxonomy" id="1517766"/>
    <lineage>
        <taxon>Bacteria</taxon>
        <taxon>Pseudomonadati</taxon>
        <taxon>Bacteroidota</taxon>
        <taxon>Flavobacteriia</taxon>
        <taxon>Flavobacteriales</taxon>
        <taxon>Flavobacteriaceae</taxon>
        <taxon>Winogradskyella</taxon>
    </lineage>
</organism>
<reference evidence="2" key="1">
    <citation type="journal article" date="2019" name="Int. J. Syst. Evol. Microbiol.">
        <title>The Global Catalogue of Microorganisms (GCM) 10K type strain sequencing project: providing services to taxonomists for standard genome sequencing and annotation.</title>
        <authorList>
            <consortium name="The Broad Institute Genomics Platform"/>
            <consortium name="The Broad Institute Genome Sequencing Center for Infectious Disease"/>
            <person name="Wu L."/>
            <person name="Ma J."/>
        </authorList>
    </citation>
    <scope>NUCLEOTIDE SEQUENCE [LARGE SCALE GENOMIC DNA]</scope>
    <source>
        <strain evidence="2">CECT 8979</strain>
    </source>
</reference>
<evidence type="ECO:0000313" key="2">
    <source>
        <dbReference type="Proteomes" id="UP001595812"/>
    </source>
</evidence>
<evidence type="ECO:0000313" key="1">
    <source>
        <dbReference type="EMBL" id="MFC3877074.1"/>
    </source>
</evidence>
<name>A0ABV8AI43_9FLAO</name>
<sequence>MNFIIQSLLVLSTLSPLSKNPNNKDIEVLRNKNLEVLFTIYNQIWTPFSDDGISKEMIENTFLMKKNHDFFNRFKNHIAISKSKSFMKRSGTDFFLYAFYYEDFPQVKRKRKIPEILTKDINENYELALMEIDNLMTHISDFYNVSGFEKFNSLNEDVYLKAKNEILANLPKQDFILFLEKYFNKRHASYKFIIMPFFKTEFGMAHQLRKDNLIDNITFISPFLPASIDKQGIVNHVGYDSKKHILEWTVHEYSHLFFNYSLNRKKNLEALDKYSHLYKPIEGQPQIQNWYSMFSEHLAVAFEIRVAALNRNDTNYQNLLNKHEAYIYLDHFIEQLQYFESNKDKYTCIDDFIPVMIKSCKLL</sequence>
<comment type="caution">
    <text evidence="1">The sequence shown here is derived from an EMBL/GenBank/DDBJ whole genome shotgun (WGS) entry which is preliminary data.</text>
</comment>
<accession>A0ABV8AI43</accession>
<dbReference type="Proteomes" id="UP001595812">
    <property type="component" value="Unassembled WGS sequence"/>
</dbReference>
<dbReference type="EMBL" id="JBHSAT010000004">
    <property type="protein sequence ID" value="MFC3877074.1"/>
    <property type="molecule type" value="Genomic_DNA"/>
</dbReference>
<dbReference type="InterPro" id="IPR032560">
    <property type="entry name" value="DUF4932"/>
</dbReference>
<proteinExistence type="predicted"/>
<dbReference type="RefSeq" id="WP_386098666.1">
    <property type="nucleotide sequence ID" value="NZ_JBHSAT010000004.1"/>
</dbReference>